<protein>
    <submittedName>
        <fullName evidence="1">Tyrosine--tRNA ligase</fullName>
    </submittedName>
</protein>
<dbReference type="EMBL" id="JAHWGI010001324">
    <property type="protein sequence ID" value="KAK3928244.1"/>
    <property type="molecule type" value="Genomic_DNA"/>
</dbReference>
<dbReference type="PANTHER" id="PTHR31511:SF12">
    <property type="entry name" value="RHO TERMINATION FACTOR N-TERMINAL DOMAIN-CONTAINING PROTEIN"/>
    <property type="match status" value="1"/>
</dbReference>
<organism evidence="1 2">
    <name type="scientific">Frankliniella fusca</name>
    <dbReference type="NCBI Taxonomy" id="407009"/>
    <lineage>
        <taxon>Eukaryota</taxon>
        <taxon>Metazoa</taxon>
        <taxon>Ecdysozoa</taxon>
        <taxon>Arthropoda</taxon>
        <taxon>Hexapoda</taxon>
        <taxon>Insecta</taxon>
        <taxon>Pterygota</taxon>
        <taxon>Neoptera</taxon>
        <taxon>Paraneoptera</taxon>
        <taxon>Thysanoptera</taxon>
        <taxon>Terebrantia</taxon>
        <taxon>Thripoidea</taxon>
        <taxon>Thripidae</taxon>
        <taxon>Frankliniella</taxon>
    </lineage>
</organism>
<gene>
    <name evidence="1" type="ORF">KUF71_000514</name>
</gene>
<keyword evidence="2" id="KW-1185">Reference proteome</keyword>
<reference evidence="1" key="1">
    <citation type="submission" date="2021-07" db="EMBL/GenBank/DDBJ databases">
        <authorList>
            <person name="Catto M.A."/>
            <person name="Jacobson A."/>
            <person name="Kennedy G."/>
            <person name="Labadie P."/>
            <person name="Hunt B.G."/>
            <person name="Srinivasan R."/>
        </authorList>
    </citation>
    <scope>NUCLEOTIDE SEQUENCE</scope>
    <source>
        <strain evidence="1">PL_HMW_Pooled</strain>
        <tissue evidence="1">Head</tissue>
    </source>
</reference>
<sequence>MHLMFERGMRGGVASINKRHVTANNPYKGETYCSDKPTSYVMYYYANSLYSTALWKKLPVGGFRYLSQREIDEFDPRKIPAESDTGFLFEVDLDYPAELHDAHNDYPLAPEHVEPAYKKLALFHSFDIFNNDLVCVERKKSRVVLNRPVYVGQACLDISKQIMYEFDYKVLKQKYGSSISVCGTDTDILIVEIFTEDIYADMYEMREYFDTSDYPKTHPLFTLSNKKDMGKFKDEMNSVPIVAFVGLRAKMYSFKTKSNGEKSVGKGIPRGALKTQLCFEDYQNCITKFERKNVSFSKISTDRKHNVFTTYSVKKGLSCFDDKRFILADNVTTLAHGHCNIQNMIEDSDTVNDCDGDCEMLDKGEENLRGLIELVDLL</sequence>
<dbReference type="GO" id="GO:0071897">
    <property type="term" value="P:DNA biosynthetic process"/>
    <property type="evidence" value="ECO:0007669"/>
    <property type="project" value="UniProtKB-ARBA"/>
</dbReference>
<evidence type="ECO:0000313" key="1">
    <source>
        <dbReference type="EMBL" id="KAK3928244.1"/>
    </source>
</evidence>
<dbReference type="AlphaFoldDB" id="A0AAE1HVJ5"/>
<keyword evidence="1" id="KW-0436">Ligase</keyword>
<dbReference type="SUPFAM" id="SSF56672">
    <property type="entry name" value="DNA/RNA polymerases"/>
    <property type="match status" value="1"/>
</dbReference>
<proteinExistence type="predicted"/>
<comment type="caution">
    <text evidence="1">The sequence shown here is derived from an EMBL/GenBank/DDBJ whole genome shotgun (WGS) entry which is preliminary data.</text>
</comment>
<evidence type="ECO:0000313" key="2">
    <source>
        <dbReference type="Proteomes" id="UP001219518"/>
    </source>
</evidence>
<dbReference type="PANTHER" id="PTHR31511">
    <property type="entry name" value="PROTEIN CBG23764"/>
    <property type="match status" value="1"/>
</dbReference>
<reference evidence="1" key="2">
    <citation type="journal article" date="2023" name="BMC Genomics">
        <title>Pest status, molecular evolution, and epigenetic factors derived from the genome assembly of Frankliniella fusca, a thysanopteran phytovirus vector.</title>
        <authorList>
            <person name="Catto M.A."/>
            <person name="Labadie P.E."/>
            <person name="Jacobson A.L."/>
            <person name="Kennedy G.G."/>
            <person name="Srinivasan R."/>
            <person name="Hunt B.G."/>
        </authorList>
    </citation>
    <scope>NUCLEOTIDE SEQUENCE</scope>
    <source>
        <strain evidence="1">PL_HMW_Pooled</strain>
    </source>
</reference>
<accession>A0AAE1HVJ5</accession>
<dbReference type="InterPro" id="IPR043502">
    <property type="entry name" value="DNA/RNA_pol_sf"/>
</dbReference>
<dbReference type="Proteomes" id="UP001219518">
    <property type="component" value="Unassembled WGS sequence"/>
</dbReference>
<dbReference type="GO" id="GO:0016874">
    <property type="term" value="F:ligase activity"/>
    <property type="evidence" value="ECO:0007669"/>
    <property type="project" value="UniProtKB-KW"/>
</dbReference>
<name>A0AAE1HVJ5_9NEOP</name>